<keyword evidence="2" id="KW-0150">Chloroplast</keyword>
<dbReference type="AlphaFoldDB" id="A0A1L2BNS5"/>
<dbReference type="GeneID" id="30768976"/>
<proteinExistence type="predicted"/>
<feature type="compositionally biased region" description="Basic and acidic residues" evidence="1">
    <location>
        <begin position="397"/>
        <end position="417"/>
    </location>
</feature>
<dbReference type="RefSeq" id="YP_009336448.1">
    <property type="nucleotide sequence ID" value="NC_032724.1"/>
</dbReference>
<evidence type="ECO:0000256" key="1">
    <source>
        <dbReference type="SAM" id="MobiDB-lite"/>
    </source>
</evidence>
<gene>
    <name evidence="2" type="primary">ycf1</name>
</gene>
<organism evidence="2">
    <name type="scientific">Nicotiana otophora</name>
    <name type="common">Tobacco</name>
    <dbReference type="NCBI Taxonomy" id="4091"/>
    <lineage>
        <taxon>Eukaryota</taxon>
        <taxon>Viridiplantae</taxon>
        <taxon>Streptophyta</taxon>
        <taxon>Embryophyta</taxon>
        <taxon>Tracheophyta</taxon>
        <taxon>Spermatophyta</taxon>
        <taxon>Magnoliopsida</taxon>
        <taxon>eudicotyledons</taxon>
        <taxon>Gunneridae</taxon>
        <taxon>Pentapetalae</taxon>
        <taxon>asterids</taxon>
        <taxon>lamiids</taxon>
        <taxon>Solanales</taxon>
        <taxon>Solanaceae</taxon>
        <taxon>Nicotianoideae</taxon>
        <taxon>Nicotianeae</taxon>
        <taxon>Nicotiana</taxon>
    </lineage>
</organism>
<dbReference type="EMBL" id="KU051626">
    <property type="protein sequence ID" value="ALT14543.1"/>
    <property type="molecule type" value="Genomic_DNA"/>
</dbReference>
<keyword evidence="2" id="KW-0934">Plastid</keyword>
<reference evidence="2" key="1">
    <citation type="submission" date="2015-11" db="EMBL/GenBank/DDBJ databases">
        <title>Variation in Nicotiana otophora chloroplast genome.</title>
        <authorList>
            <person name="Asaf S."/>
            <person name="Khan A.R."/>
            <person name="Khan A.L."/>
            <person name="Waqas M."/>
            <person name="Lee I.-J."/>
        </authorList>
    </citation>
    <scope>NUCLEOTIDE SEQUENCE</scope>
</reference>
<geneLocation type="chloroplast" evidence="2"/>
<name>A0A1L2BNS5_NICOT</name>
<protein>
    <submittedName>
        <fullName evidence="2">Hypothetical chloroplast RF19</fullName>
    </submittedName>
</protein>
<sequence length="707" mass="85463">MINNQKKIHFISTIKKSLYNISKKNSHIFFDLSYLSQAYVFYKLSQNQVINLSKLRSVLQYNRTSFFLKTKLKDHFRTLGILHSELKHKKLQSYRINQWKNWLRRHYQYDLSQIRWSRLMPQKWRNRVNQSCMAQNRNLNKWNLYEKDQLIHYKKENDSELYSLSNQKDNFKKCYRYDLLAYKSINYENKNDSFISRLPFQVNKNLEISSNSNTSKHNLFDMLGNLHINNYLRKGNILYIERNLDRKYFDWKIIHFSLRQKEDIEAWVKIDTNSNPNTKIGINNYQIIDKIEKKGLFYLTIHQNPENNQKNSKKDFFDWMGMNEKILNRPILNLEFWLFPEFVPLYNVYKIKPWIIPSKLLLLNLNTNENVSQNKNINKNQKQNFFLRSNKKIKNRIQEAKEPASQGEKERGSDIENKGNLGPVLSKHQNALKKDYAESDTKTGKKKKQYKSNTEAELDLFLKRYLLFQLRWNDALNQRMIENIKVYCLLLRLINPSKIAISSIQRREMSLDIMLIQKNLTLTELMKKGILIIEPIRLSVKNNGQFIMYQTIGISLVHKSKHQTNQRYPEQRYVDKKNFDEFILQPQTQRINTDKNHFDLLVPENILWSRRRRELRIRSFFNSLNWNGVDRNSVFCNENNVKNWSQFLDERKPLYKEKNELIKLKFLLWPNYRLEDLACMNRYWFNTNNGSRFSILRIHMYPRLKIN</sequence>
<feature type="region of interest" description="Disordered" evidence="1">
    <location>
        <begin position="397"/>
        <end position="424"/>
    </location>
</feature>
<evidence type="ECO:0000313" key="2">
    <source>
        <dbReference type="EMBL" id="ALT14543.1"/>
    </source>
</evidence>
<accession>A0A1L2BNS5</accession>